<dbReference type="GO" id="GO:0005694">
    <property type="term" value="C:chromosome"/>
    <property type="evidence" value="ECO:0007669"/>
    <property type="project" value="InterPro"/>
</dbReference>
<feature type="site" description="Interaction with DNA" evidence="10">
    <location>
        <position position="459"/>
    </location>
</feature>
<dbReference type="EC" id="5.6.2.2" evidence="10"/>
<dbReference type="FunFam" id="3.30.565.10:FF:000002">
    <property type="entry name" value="DNA gyrase subunit B"/>
    <property type="match status" value="1"/>
</dbReference>
<dbReference type="PROSITE" id="PS50880">
    <property type="entry name" value="TOPRIM"/>
    <property type="match status" value="1"/>
</dbReference>
<evidence type="ECO:0000256" key="6">
    <source>
        <dbReference type="ARBA" id="ARBA00022842"/>
    </source>
</evidence>
<dbReference type="OrthoDB" id="9802808at2"/>
<comment type="subunit">
    <text evidence="10">Heterotetramer, composed of two GyrA and two GyrB chains. In the heterotetramer, GyrA contains the active site tyrosine that forms a transient covalent intermediate with DNA, while GyrB binds cofactors and catalyzes ATP hydrolysis.</text>
</comment>
<dbReference type="PRINTS" id="PR00418">
    <property type="entry name" value="TPI2FAMILY"/>
</dbReference>
<dbReference type="InterPro" id="IPR036890">
    <property type="entry name" value="HATPase_C_sf"/>
</dbReference>
<keyword evidence="6 10" id="KW-0460">Magnesium</keyword>
<dbReference type="HAMAP" id="MF_01898">
    <property type="entry name" value="GyrB"/>
    <property type="match status" value="1"/>
</dbReference>
<dbReference type="CDD" id="cd16928">
    <property type="entry name" value="HATPase_GyrB-like"/>
    <property type="match status" value="1"/>
</dbReference>
<dbReference type="InterPro" id="IPR020568">
    <property type="entry name" value="Ribosomal_Su5_D2-typ_SF"/>
</dbReference>
<dbReference type="EMBL" id="CP024963">
    <property type="protein sequence ID" value="ATZ16898.1"/>
    <property type="molecule type" value="Genomic_DNA"/>
</dbReference>
<gene>
    <name evidence="10 12" type="primary">gyrB</name>
    <name evidence="12" type="ORF">ELUMI_v1c01730</name>
</gene>
<protein>
    <recommendedName>
        <fullName evidence="10">DNA gyrase subunit B</fullName>
        <ecNumber evidence="10">5.6.2.2</ecNumber>
    </recommendedName>
</protein>
<dbReference type="GO" id="GO:0046872">
    <property type="term" value="F:metal ion binding"/>
    <property type="evidence" value="ECO:0007669"/>
    <property type="project" value="UniProtKB-KW"/>
</dbReference>
<dbReference type="Pfam" id="PF00204">
    <property type="entry name" value="DNA_gyraseB"/>
    <property type="match status" value="1"/>
</dbReference>
<dbReference type="SMART" id="SM00433">
    <property type="entry name" value="TOP2c"/>
    <property type="match status" value="1"/>
</dbReference>
<keyword evidence="9 10" id="KW-0413">Isomerase</keyword>
<dbReference type="InterPro" id="IPR003594">
    <property type="entry name" value="HATPase_dom"/>
</dbReference>
<dbReference type="InterPro" id="IPR006171">
    <property type="entry name" value="TOPRIM_dom"/>
</dbReference>
<evidence type="ECO:0000256" key="4">
    <source>
        <dbReference type="ARBA" id="ARBA00022741"/>
    </source>
</evidence>
<dbReference type="Gene3D" id="3.40.50.670">
    <property type="match status" value="1"/>
</dbReference>
<evidence type="ECO:0000256" key="3">
    <source>
        <dbReference type="ARBA" id="ARBA00022723"/>
    </source>
</evidence>
<keyword evidence="8" id="KW-0238">DNA-binding</keyword>
<dbReference type="GO" id="GO:0006265">
    <property type="term" value="P:DNA topological change"/>
    <property type="evidence" value="ECO:0007669"/>
    <property type="project" value="UniProtKB-UniRule"/>
</dbReference>
<dbReference type="RefSeq" id="WP_025734289.1">
    <property type="nucleotide sequence ID" value="NZ_CP024963.1"/>
</dbReference>
<comment type="miscellaneous">
    <text evidence="10">Few gyrases are as efficient as E.coli at forming negative supercoils. Not all organisms have 2 type II topoisomerases; in organisms with a single type II topoisomerase this enzyme also has to decatenate newly replicated chromosomes.</text>
</comment>
<comment type="cofactor">
    <cofactor evidence="10">
        <name>Mg(2+)</name>
        <dbReference type="ChEBI" id="CHEBI:18420"/>
    </cofactor>
    <cofactor evidence="10">
        <name>Mn(2+)</name>
        <dbReference type="ChEBI" id="CHEBI:29035"/>
    </cofactor>
    <cofactor evidence="10">
        <name>Ca(2+)</name>
        <dbReference type="ChEBI" id="CHEBI:29108"/>
    </cofactor>
    <text evidence="10">Binds two Mg(2+) per subunit. The magnesium ions form salt bridges with both the protein and the DNA. Can also accept other divalent metal cations, such as Mn(2+) or Ca(2+).</text>
</comment>
<comment type="catalytic activity">
    <reaction evidence="1 10">
        <text>ATP-dependent breakage, passage and rejoining of double-stranded DNA.</text>
        <dbReference type="EC" id="5.6.2.2"/>
    </reaction>
</comment>
<keyword evidence="10" id="KW-0963">Cytoplasm</keyword>
<dbReference type="CDD" id="cd03366">
    <property type="entry name" value="TOPRIM_TopoIIA_GyrB"/>
    <property type="match status" value="1"/>
</dbReference>
<dbReference type="InterPro" id="IPR034160">
    <property type="entry name" value="TOPRIM_GyrB"/>
</dbReference>
<dbReference type="GO" id="GO:0005737">
    <property type="term" value="C:cytoplasm"/>
    <property type="evidence" value="ECO:0007669"/>
    <property type="project" value="UniProtKB-SubCell"/>
</dbReference>
<evidence type="ECO:0000256" key="5">
    <source>
        <dbReference type="ARBA" id="ARBA00022840"/>
    </source>
</evidence>
<name>A0A2K8NUQ7_9MOLU</name>
<dbReference type="InterPro" id="IPR011557">
    <property type="entry name" value="GyrB"/>
</dbReference>
<dbReference type="Proteomes" id="UP000232063">
    <property type="component" value="Chromosome"/>
</dbReference>
<keyword evidence="3 10" id="KW-0479">Metal-binding</keyword>
<evidence type="ECO:0000256" key="9">
    <source>
        <dbReference type="ARBA" id="ARBA00023235"/>
    </source>
</evidence>
<dbReference type="KEGG" id="elj:ELUMI_v1c01730"/>
<dbReference type="PANTHER" id="PTHR45866">
    <property type="entry name" value="DNA GYRASE/TOPOISOMERASE SUBUNIT B"/>
    <property type="match status" value="1"/>
</dbReference>
<dbReference type="Pfam" id="PF01751">
    <property type="entry name" value="Toprim"/>
    <property type="match status" value="1"/>
</dbReference>
<keyword evidence="13" id="KW-1185">Reference proteome</keyword>
<dbReference type="GO" id="GO:0005524">
    <property type="term" value="F:ATP binding"/>
    <property type="evidence" value="ECO:0007669"/>
    <property type="project" value="UniProtKB-UniRule"/>
</dbReference>
<reference evidence="12 13" key="1">
    <citation type="submission" date="2017-11" db="EMBL/GenBank/DDBJ databases">
        <title>Genome sequence of Entomoplasma luminosum PIMN-1 (ATCC 49195).</title>
        <authorList>
            <person name="Lo W.-S."/>
            <person name="Gasparich G.E."/>
            <person name="Kuo C.-H."/>
        </authorList>
    </citation>
    <scope>NUCLEOTIDE SEQUENCE [LARGE SCALE GENOMIC DNA]</scope>
    <source>
        <strain evidence="12 13">PIMN-1</strain>
    </source>
</reference>
<feature type="domain" description="Toprim" evidence="11">
    <location>
        <begin position="425"/>
        <end position="539"/>
    </location>
</feature>
<evidence type="ECO:0000256" key="8">
    <source>
        <dbReference type="ARBA" id="ARBA00023125"/>
    </source>
</evidence>
<feature type="binding site" evidence="10">
    <location>
        <position position="504"/>
    </location>
    <ligand>
        <name>Mg(2+)</name>
        <dbReference type="ChEBI" id="CHEBI:18420"/>
        <label>2</label>
    </ligand>
</feature>
<organism evidence="12 13">
    <name type="scientific">Williamsoniiplasma luminosum</name>
    <dbReference type="NCBI Taxonomy" id="214888"/>
    <lineage>
        <taxon>Bacteria</taxon>
        <taxon>Bacillati</taxon>
        <taxon>Mycoplasmatota</taxon>
        <taxon>Mollicutes</taxon>
        <taxon>Entomoplasmatales</taxon>
        <taxon>Williamsoniiplasma</taxon>
    </lineage>
</organism>
<evidence type="ECO:0000256" key="2">
    <source>
        <dbReference type="ARBA" id="ARBA00010708"/>
    </source>
</evidence>
<accession>A0A2K8NUQ7</accession>
<dbReference type="Gene3D" id="3.30.230.10">
    <property type="match status" value="1"/>
</dbReference>
<dbReference type="Pfam" id="PF02518">
    <property type="entry name" value="HATPase_c"/>
    <property type="match status" value="1"/>
</dbReference>
<evidence type="ECO:0000256" key="10">
    <source>
        <dbReference type="HAMAP-Rule" id="MF_01898"/>
    </source>
</evidence>
<keyword evidence="5 10" id="KW-0067">ATP-binding</keyword>
<dbReference type="InterPro" id="IPR018522">
    <property type="entry name" value="TopoIIA_CS"/>
</dbReference>
<dbReference type="GO" id="GO:0003677">
    <property type="term" value="F:DNA binding"/>
    <property type="evidence" value="ECO:0007669"/>
    <property type="project" value="UniProtKB-KW"/>
</dbReference>
<dbReference type="NCBIfam" id="NF004189">
    <property type="entry name" value="PRK05644.1"/>
    <property type="match status" value="1"/>
</dbReference>
<dbReference type="InterPro" id="IPR000565">
    <property type="entry name" value="Topo_IIA_B"/>
</dbReference>
<comment type="subcellular location">
    <subcellularLocation>
        <location evidence="10">Cytoplasm</location>
    </subcellularLocation>
</comment>
<dbReference type="NCBIfam" id="TIGR01059">
    <property type="entry name" value="gyrB"/>
    <property type="match status" value="1"/>
</dbReference>
<feature type="binding site" evidence="10">
    <location>
        <position position="504"/>
    </location>
    <ligand>
        <name>Mg(2+)</name>
        <dbReference type="ChEBI" id="CHEBI:18420"/>
        <label>1</label>
        <note>catalytic</note>
    </ligand>
</feature>
<evidence type="ECO:0000256" key="7">
    <source>
        <dbReference type="ARBA" id="ARBA00023029"/>
    </source>
</evidence>
<dbReference type="PRINTS" id="PR01159">
    <property type="entry name" value="DNAGYRASEB"/>
</dbReference>
<feature type="binding site" evidence="10">
    <location>
        <position position="506"/>
    </location>
    <ligand>
        <name>Mg(2+)</name>
        <dbReference type="ChEBI" id="CHEBI:18420"/>
        <label>2</label>
    </ligand>
</feature>
<dbReference type="SMART" id="SM00387">
    <property type="entry name" value="HATPase_c"/>
    <property type="match status" value="1"/>
</dbReference>
<dbReference type="Pfam" id="PF00986">
    <property type="entry name" value="DNA_gyraseB_C"/>
    <property type="match status" value="1"/>
</dbReference>
<comment type="similarity">
    <text evidence="2 10">Belongs to the type II topoisomerase GyrB family.</text>
</comment>
<dbReference type="SUPFAM" id="SSF55874">
    <property type="entry name" value="ATPase domain of HSP90 chaperone/DNA topoisomerase II/histidine kinase"/>
    <property type="match status" value="1"/>
</dbReference>
<evidence type="ECO:0000313" key="13">
    <source>
        <dbReference type="Proteomes" id="UP000232063"/>
    </source>
</evidence>
<dbReference type="InterPro" id="IPR014721">
    <property type="entry name" value="Ribsml_uS5_D2-typ_fold_subgr"/>
</dbReference>
<dbReference type="InterPro" id="IPR013759">
    <property type="entry name" value="Topo_IIA_B_C"/>
</dbReference>
<dbReference type="PROSITE" id="PS00177">
    <property type="entry name" value="TOPOISOMERASE_II"/>
    <property type="match status" value="1"/>
</dbReference>
<dbReference type="NCBIfam" id="NF011501">
    <property type="entry name" value="PRK14939.1"/>
    <property type="match status" value="1"/>
</dbReference>
<dbReference type="InterPro" id="IPR013506">
    <property type="entry name" value="Topo_IIA_bsu_dom2"/>
</dbReference>
<evidence type="ECO:0000313" key="12">
    <source>
        <dbReference type="EMBL" id="ATZ16898.1"/>
    </source>
</evidence>
<feature type="site" description="Interaction with DNA" evidence="10">
    <location>
        <position position="456"/>
    </location>
</feature>
<dbReference type="Gene3D" id="3.30.565.10">
    <property type="entry name" value="Histidine kinase-like ATPase, C-terminal domain"/>
    <property type="match status" value="1"/>
</dbReference>
<evidence type="ECO:0000256" key="1">
    <source>
        <dbReference type="ARBA" id="ARBA00000185"/>
    </source>
</evidence>
<evidence type="ECO:0000259" key="11">
    <source>
        <dbReference type="PROSITE" id="PS50880"/>
    </source>
</evidence>
<sequence length="641" mass="72053">MAEQNKDYSSDSIKVLKGLEAVRKRPGMYIGSTSKTGLHHLVWEILDNSIDEVMAGYAQHVKVTITKEDEIIVQDDGRGIPVGINQDTGRPAVELVFTQLHAGGKFDSDSYKVSGGLHGVGASVVNALSLYVDVIVERDGKKYHMLFSDGGTKQTELAILGDSDKTGTTVRFKPDAEIFKETTTFDYITIRNKVKQLAYLNKGLKITLNDERINKSVNFHFPNGIVDYIREENESKSKINPTIFYVDGKEAGDDGDIEVEIALQYNSEYNENLITFVNNINTHEGGAHEDGLRQALVRIINRYAEKVAQQNKQPQKFSWDDIKEGMICILSVRHTDPQFEGQTKTKLANPDTKRVVDAVLGKSFEEFLFENPNDAKAILDKNNNAQKARIAAQKAREETRRKGALDTFSLPGKLADCETNDSSISELYLVEGDSAGGSAKTGRNRHFQAILPLRGKVLNVERVQEVRAFANTEIKSIVTAIGTGIKEDINLSKIRYEKIVIMTDADVDGAHIRTLLLTFFYRYMKPLVQNGNIYIAQPPLFKIEAGKKLAYAYSDQELETLKANEFNGQRYTIQRYKGLGEMDPMQLWETTMDPERRTMLQISLEDAAVANEVFSELMGEDPELRRIFIQDNAEFVENIDY</sequence>
<dbReference type="SUPFAM" id="SSF56719">
    <property type="entry name" value="Type II DNA topoisomerase"/>
    <property type="match status" value="1"/>
</dbReference>
<dbReference type="InterPro" id="IPR002288">
    <property type="entry name" value="DNA_gyrase_B_C"/>
</dbReference>
<comment type="function">
    <text evidence="10">A type II topoisomerase that negatively supercoils closed circular double-stranded (ds) DNA in an ATP-dependent manner to modulate DNA topology and maintain chromosomes in an underwound state. Negative supercoiling favors strand separation, and DNA replication, transcription, recombination and repair, all of which involve strand separation. Also able to catalyze the interconversion of other topological isomers of dsDNA rings, including catenanes and knotted rings. Type II topoisomerases break and join 2 DNA strands simultaneously in an ATP-dependent manner.</text>
</comment>
<dbReference type="PANTHER" id="PTHR45866:SF1">
    <property type="entry name" value="DNA GYRASE SUBUNIT B, MITOCHONDRIAL"/>
    <property type="match status" value="1"/>
</dbReference>
<feature type="binding site" evidence="10">
    <location>
        <position position="431"/>
    </location>
    <ligand>
        <name>Mg(2+)</name>
        <dbReference type="ChEBI" id="CHEBI:18420"/>
        <label>1</label>
        <note>catalytic</note>
    </ligand>
</feature>
<dbReference type="GO" id="GO:0034335">
    <property type="term" value="F:DNA negative supercoiling activity"/>
    <property type="evidence" value="ECO:0007669"/>
    <property type="project" value="UniProtKB-ARBA"/>
</dbReference>
<keyword evidence="7 10" id="KW-0799">Topoisomerase</keyword>
<keyword evidence="4 10" id="KW-0547">Nucleotide-binding</keyword>
<dbReference type="FunFam" id="3.40.50.670:FF:000002">
    <property type="entry name" value="DNA gyrase subunit B"/>
    <property type="match status" value="1"/>
</dbReference>
<dbReference type="CDD" id="cd00822">
    <property type="entry name" value="TopoII_Trans_DNA_gyrase"/>
    <property type="match status" value="1"/>
</dbReference>
<dbReference type="GO" id="GO:0006261">
    <property type="term" value="P:DNA-templated DNA replication"/>
    <property type="evidence" value="ECO:0007669"/>
    <property type="project" value="UniProtKB-UniRule"/>
</dbReference>
<proteinExistence type="inferred from homology"/>
<dbReference type="SUPFAM" id="SSF54211">
    <property type="entry name" value="Ribosomal protein S5 domain 2-like"/>
    <property type="match status" value="1"/>
</dbReference>
<dbReference type="InterPro" id="IPR001241">
    <property type="entry name" value="Topo_IIA"/>
</dbReference>
<dbReference type="InterPro" id="IPR013760">
    <property type="entry name" value="Topo_IIA-like_dom_sf"/>
</dbReference>
<dbReference type="AlphaFoldDB" id="A0A2K8NUQ7"/>